<dbReference type="PRINTS" id="PR00834">
    <property type="entry name" value="PROTEASES2C"/>
</dbReference>
<dbReference type="SUPFAM" id="SSF50494">
    <property type="entry name" value="Trypsin-like serine proteases"/>
    <property type="match status" value="1"/>
</dbReference>
<dbReference type="PANTHER" id="PTHR43019:SF23">
    <property type="entry name" value="PROTEASE DO-LIKE 5, CHLOROPLASTIC"/>
    <property type="match status" value="1"/>
</dbReference>
<dbReference type="AlphaFoldDB" id="A0A921G299"/>
<keyword evidence="1" id="KW-0720">Serine protease</keyword>
<proteinExistence type="predicted"/>
<dbReference type="PANTHER" id="PTHR43019">
    <property type="entry name" value="SERINE ENDOPROTEASE DEGS"/>
    <property type="match status" value="1"/>
</dbReference>
<dbReference type="Gene3D" id="2.40.10.120">
    <property type="match status" value="1"/>
</dbReference>
<dbReference type="Proteomes" id="UP000698173">
    <property type="component" value="Unassembled WGS sequence"/>
</dbReference>
<keyword evidence="1" id="KW-0378">Hydrolase</keyword>
<dbReference type="InterPro" id="IPR001940">
    <property type="entry name" value="Peptidase_S1C"/>
</dbReference>
<name>A0A921G299_SPOPS</name>
<organism evidence="3 4">
    <name type="scientific">Sporosarcina psychrophila</name>
    <name type="common">Bacillus psychrophilus</name>
    <dbReference type="NCBI Taxonomy" id="1476"/>
    <lineage>
        <taxon>Bacteria</taxon>
        <taxon>Bacillati</taxon>
        <taxon>Bacillota</taxon>
        <taxon>Bacilli</taxon>
        <taxon>Bacillales</taxon>
        <taxon>Caryophanaceae</taxon>
        <taxon>Sporosarcina</taxon>
    </lineage>
</organism>
<accession>A0A921G299</accession>
<keyword evidence="2" id="KW-0472">Membrane</keyword>
<feature type="transmembrane region" description="Helical" evidence="2">
    <location>
        <begin position="56"/>
        <end position="79"/>
    </location>
</feature>
<protein>
    <submittedName>
        <fullName evidence="3">Serine protease</fullName>
    </submittedName>
</protein>
<evidence type="ECO:0000313" key="3">
    <source>
        <dbReference type="EMBL" id="HJF34145.1"/>
    </source>
</evidence>
<evidence type="ECO:0000256" key="2">
    <source>
        <dbReference type="SAM" id="Phobius"/>
    </source>
</evidence>
<reference evidence="3" key="2">
    <citation type="submission" date="2021-09" db="EMBL/GenBank/DDBJ databases">
        <authorList>
            <person name="Gilroy R."/>
        </authorList>
    </citation>
    <scope>NUCLEOTIDE SEQUENCE</scope>
    <source>
        <strain evidence="3">CHK171-7178</strain>
    </source>
</reference>
<dbReference type="Pfam" id="PF13365">
    <property type="entry name" value="Trypsin_2"/>
    <property type="match status" value="1"/>
</dbReference>
<reference evidence="3" key="1">
    <citation type="journal article" date="2021" name="PeerJ">
        <title>Extensive microbial diversity within the chicken gut microbiome revealed by metagenomics and culture.</title>
        <authorList>
            <person name="Gilroy R."/>
            <person name="Ravi A."/>
            <person name="Getino M."/>
            <person name="Pursley I."/>
            <person name="Horton D.L."/>
            <person name="Alikhan N.F."/>
            <person name="Baker D."/>
            <person name="Gharbi K."/>
            <person name="Hall N."/>
            <person name="Watson M."/>
            <person name="Adriaenssens E.M."/>
            <person name="Foster-Nyarko E."/>
            <person name="Jarju S."/>
            <person name="Secka A."/>
            <person name="Antonio M."/>
            <person name="Oren A."/>
            <person name="Chaudhuri R.R."/>
            <person name="La Ragione R."/>
            <person name="Hildebrand F."/>
            <person name="Pallen M.J."/>
        </authorList>
    </citation>
    <scope>NUCLEOTIDE SEQUENCE</scope>
    <source>
        <strain evidence="3">CHK171-7178</strain>
    </source>
</reference>
<keyword evidence="2" id="KW-1133">Transmembrane helix</keyword>
<gene>
    <name evidence="3" type="ORF">K8V56_20475</name>
</gene>
<keyword evidence="2" id="KW-0812">Transmembrane</keyword>
<sequence>METDKKQPPDSNDKDFIEEIDDEELQVLVLEAQREALYKEEQEKTSRKIKRPFPKWLFWMISIVMVFNTFAVMFEVYSIPAIEFLKTSSKLSKQENIATYKKSVVVIQTAASKGTGFSISNDGTILTNYHVIEGSDTVNVFFPDEGRFTADVIHTYPWVDLAVLEVHGKDLPYLELAEQTTFEDDEAINFIGNPLSFKGIANEGTIIDYIQLTDWDVPVVMLKAPVYRGNSGSPVLNSDGMVIGIVFATLDHETYGKVGLFVPIDEFYNQQ</sequence>
<keyword evidence="3" id="KW-0645">Protease</keyword>
<evidence type="ECO:0000313" key="4">
    <source>
        <dbReference type="Proteomes" id="UP000698173"/>
    </source>
</evidence>
<dbReference type="InterPro" id="IPR009003">
    <property type="entry name" value="Peptidase_S1_PA"/>
</dbReference>
<dbReference type="GO" id="GO:0006508">
    <property type="term" value="P:proteolysis"/>
    <property type="evidence" value="ECO:0007669"/>
    <property type="project" value="UniProtKB-KW"/>
</dbReference>
<comment type="caution">
    <text evidence="3">The sequence shown here is derived from an EMBL/GenBank/DDBJ whole genome shotgun (WGS) entry which is preliminary data.</text>
</comment>
<dbReference type="EMBL" id="DYWT01000306">
    <property type="protein sequence ID" value="HJF34145.1"/>
    <property type="molecule type" value="Genomic_DNA"/>
</dbReference>
<evidence type="ECO:0000256" key="1">
    <source>
        <dbReference type="ARBA" id="ARBA00022825"/>
    </source>
</evidence>
<dbReference type="GO" id="GO:0004252">
    <property type="term" value="F:serine-type endopeptidase activity"/>
    <property type="evidence" value="ECO:0007669"/>
    <property type="project" value="InterPro"/>
</dbReference>